<evidence type="ECO:0000313" key="2">
    <source>
        <dbReference type="EMBL" id="SFI80322.1"/>
    </source>
</evidence>
<proteinExistence type="predicted"/>
<protein>
    <recommendedName>
        <fullName evidence="4">SH3 domain-containing protein</fullName>
    </recommendedName>
</protein>
<reference evidence="2 3" key="1">
    <citation type="submission" date="2016-10" db="EMBL/GenBank/DDBJ databases">
        <authorList>
            <person name="de Groot N.N."/>
        </authorList>
    </citation>
    <scope>NUCLEOTIDE SEQUENCE [LARGE SCALE GENOMIC DNA]</scope>
    <source>
        <strain evidence="2 3">LMG 23650</strain>
    </source>
</reference>
<dbReference type="EMBL" id="FOQU01000004">
    <property type="protein sequence ID" value="SFI80322.1"/>
    <property type="molecule type" value="Genomic_DNA"/>
</dbReference>
<name>A0A1I3L6B6_9BURK</name>
<evidence type="ECO:0000256" key="1">
    <source>
        <dbReference type="SAM" id="SignalP"/>
    </source>
</evidence>
<dbReference type="RefSeq" id="WP_091012042.1">
    <property type="nucleotide sequence ID" value="NZ_CP041743.1"/>
</dbReference>
<organism evidence="2 3">
    <name type="scientific">Paraburkholderia megapolitana</name>
    <dbReference type="NCBI Taxonomy" id="420953"/>
    <lineage>
        <taxon>Bacteria</taxon>
        <taxon>Pseudomonadati</taxon>
        <taxon>Pseudomonadota</taxon>
        <taxon>Betaproteobacteria</taxon>
        <taxon>Burkholderiales</taxon>
        <taxon>Burkholderiaceae</taxon>
        <taxon>Paraburkholderia</taxon>
    </lineage>
</organism>
<keyword evidence="3" id="KW-1185">Reference proteome</keyword>
<gene>
    <name evidence="2" type="ORF">SAMN05192543_104269</name>
</gene>
<sequence length="183" mass="19115">MIPFVFPSCRLIGLGSFLTLMSALLCPPAIAAGAVSVEPTVSGIQSSIQARGAKATVAVLMRNDRWWGIVTRIRDGETAWIELAPALSAGEGAAYDLANALSYALLRNAPAVLAALNADHGAALDLARVCNSRYPYPIKAFPREAEGYGEKRSAAVAAVDDPALSQVKSACLTALARGPSRGY</sequence>
<dbReference type="Proteomes" id="UP000199548">
    <property type="component" value="Unassembled WGS sequence"/>
</dbReference>
<dbReference type="AlphaFoldDB" id="A0A1I3L6B6"/>
<accession>A0A1I3L6B6</accession>
<dbReference type="STRING" id="420953.SAMN05192543_104269"/>
<feature type="signal peptide" evidence="1">
    <location>
        <begin position="1"/>
        <end position="31"/>
    </location>
</feature>
<keyword evidence="1" id="KW-0732">Signal</keyword>
<evidence type="ECO:0008006" key="4">
    <source>
        <dbReference type="Google" id="ProtNLM"/>
    </source>
</evidence>
<evidence type="ECO:0000313" key="3">
    <source>
        <dbReference type="Proteomes" id="UP000199548"/>
    </source>
</evidence>
<feature type="chain" id="PRO_5011681648" description="SH3 domain-containing protein" evidence="1">
    <location>
        <begin position="32"/>
        <end position="183"/>
    </location>
</feature>